<dbReference type="InterPro" id="IPR027558">
    <property type="entry name" value="Pre_pil_HX9DG_C"/>
</dbReference>
<dbReference type="PANTHER" id="PTHR30093:SF2">
    <property type="entry name" value="TYPE II SECRETION SYSTEM PROTEIN H"/>
    <property type="match status" value="1"/>
</dbReference>
<gene>
    <name evidence="2" type="ORF">ETAA8_26630</name>
</gene>
<reference evidence="2 3" key="1">
    <citation type="submission" date="2019-02" db="EMBL/GenBank/DDBJ databases">
        <title>Deep-cultivation of Planctomycetes and their phenomic and genomic characterization uncovers novel biology.</title>
        <authorList>
            <person name="Wiegand S."/>
            <person name="Jogler M."/>
            <person name="Boedeker C."/>
            <person name="Pinto D."/>
            <person name="Vollmers J."/>
            <person name="Rivas-Marin E."/>
            <person name="Kohn T."/>
            <person name="Peeters S.H."/>
            <person name="Heuer A."/>
            <person name="Rast P."/>
            <person name="Oberbeckmann S."/>
            <person name="Bunk B."/>
            <person name="Jeske O."/>
            <person name="Meyerdierks A."/>
            <person name="Storesund J.E."/>
            <person name="Kallscheuer N."/>
            <person name="Luecker S."/>
            <person name="Lage O.M."/>
            <person name="Pohl T."/>
            <person name="Merkel B.J."/>
            <person name="Hornburger P."/>
            <person name="Mueller R.-W."/>
            <person name="Bruemmer F."/>
            <person name="Labrenz M."/>
            <person name="Spormann A.M."/>
            <person name="Op den Camp H."/>
            <person name="Overmann J."/>
            <person name="Amann R."/>
            <person name="Jetten M.S.M."/>
            <person name="Mascher T."/>
            <person name="Medema M.H."/>
            <person name="Devos D.P."/>
            <person name="Kaster A.-K."/>
            <person name="Ovreas L."/>
            <person name="Rohde M."/>
            <person name="Galperin M.Y."/>
            <person name="Jogler C."/>
        </authorList>
    </citation>
    <scope>NUCLEOTIDE SEQUENCE [LARGE SCALE GENOMIC DNA]</scope>
    <source>
        <strain evidence="2 3">ETA_A8</strain>
    </source>
</reference>
<dbReference type="KEGG" id="aagg:ETAA8_26630"/>
<dbReference type="NCBIfam" id="TIGR02532">
    <property type="entry name" value="IV_pilin_GFxxxE"/>
    <property type="match status" value="1"/>
</dbReference>
<dbReference type="Gene3D" id="3.30.700.10">
    <property type="entry name" value="Glycoprotein, Type 4 Pilin"/>
    <property type="match status" value="1"/>
</dbReference>
<dbReference type="InterPro" id="IPR012902">
    <property type="entry name" value="N_methyl_site"/>
</dbReference>
<protein>
    <recommendedName>
        <fullName evidence="1">DUF1559 domain-containing protein</fullName>
    </recommendedName>
</protein>
<dbReference type="AlphaFoldDB" id="A0A517YBF5"/>
<dbReference type="Proteomes" id="UP000315017">
    <property type="component" value="Chromosome"/>
</dbReference>
<evidence type="ECO:0000313" key="2">
    <source>
        <dbReference type="EMBL" id="QDU27575.1"/>
    </source>
</evidence>
<dbReference type="OrthoDB" id="255848at2"/>
<dbReference type="Pfam" id="PF07963">
    <property type="entry name" value="N_methyl"/>
    <property type="match status" value="1"/>
</dbReference>
<feature type="domain" description="DUF1559" evidence="1">
    <location>
        <begin position="39"/>
        <end position="297"/>
    </location>
</feature>
<dbReference type="NCBIfam" id="TIGR04294">
    <property type="entry name" value="pre_pil_HX9DG"/>
    <property type="match status" value="1"/>
</dbReference>
<proteinExistence type="predicted"/>
<dbReference type="EMBL" id="CP036274">
    <property type="protein sequence ID" value="QDU27575.1"/>
    <property type="molecule type" value="Genomic_DNA"/>
</dbReference>
<dbReference type="RefSeq" id="WP_145088509.1">
    <property type="nucleotide sequence ID" value="NZ_CP036274.1"/>
</dbReference>
<dbReference type="InterPro" id="IPR011453">
    <property type="entry name" value="DUF1559"/>
</dbReference>
<dbReference type="PANTHER" id="PTHR30093">
    <property type="entry name" value="GENERAL SECRETION PATHWAY PROTEIN G"/>
    <property type="match status" value="1"/>
</dbReference>
<dbReference type="PROSITE" id="PS00409">
    <property type="entry name" value="PROKAR_NTER_METHYL"/>
    <property type="match status" value="1"/>
</dbReference>
<dbReference type="InterPro" id="IPR045584">
    <property type="entry name" value="Pilin-like"/>
</dbReference>
<organism evidence="2 3">
    <name type="scientific">Anatilimnocola aggregata</name>
    <dbReference type="NCBI Taxonomy" id="2528021"/>
    <lineage>
        <taxon>Bacteria</taxon>
        <taxon>Pseudomonadati</taxon>
        <taxon>Planctomycetota</taxon>
        <taxon>Planctomycetia</taxon>
        <taxon>Pirellulales</taxon>
        <taxon>Pirellulaceae</taxon>
        <taxon>Anatilimnocola</taxon>
    </lineage>
</organism>
<accession>A0A517YBF5</accession>
<dbReference type="Pfam" id="PF07596">
    <property type="entry name" value="SBP_bac_10"/>
    <property type="match status" value="1"/>
</dbReference>
<evidence type="ECO:0000313" key="3">
    <source>
        <dbReference type="Proteomes" id="UP000315017"/>
    </source>
</evidence>
<sequence>MRRSVGIQNQGVRGFTLVELLVVIAIIGVLVALLLPAVQAAREAARRAQCTNNLKQIGVGLHNYHDTYQTLPSGWIMKAGNEAEWGWPAFLLPYMEQQGLFEKAGVSERRLWDVVKDTTQQKFLQTKLKMYRCPSDITPALSPAGKSGLSCHRHFECNGCDIDFEMATNNYMGNGGFFDPNGVNGHNNEELRTGILHANRAYGMKDIVDGLSQTFAVGERDFRCRAGVWAGSRNPPGPDMWGSYHLRGRVSVKLNDPRQPPTFCSDTSCTEGFGSLHPGGGMFLFCDGSVHFISNTIHYDISAGDPQSTTGSPLDVTMLGAYQRLGMRNDGQPVAGY</sequence>
<dbReference type="SUPFAM" id="SSF54523">
    <property type="entry name" value="Pili subunits"/>
    <property type="match status" value="1"/>
</dbReference>
<keyword evidence="3" id="KW-1185">Reference proteome</keyword>
<evidence type="ECO:0000259" key="1">
    <source>
        <dbReference type="Pfam" id="PF07596"/>
    </source>
</evidence>
<name>A0A517YBF5_9BACT</name>